<dbReference type="PANTHER" id="PTHR11933">
    <property type="entry name" value="TRNA 5-METHYLAMINOMETHYL-2-THIOURIDYLATE -METHYLTRANSFERASE"/>
    <property type="match status" value="1"/>
</dbReference>
<evidence type="ECO:0000256" key="6">
    <source>
        <dbReference type="ARBA" id="ARBA00022884"/>
    </source>
</evidence>
<evidence type="ECO:0000256" key="3">
    <source>
        <dbReference type="ARBA" id="ARBA00022694"/>
    </source>
</evidence>
<sequence>MTQLKIGIAMSGGVDSTVSAAILHRQGFAVHGFFMHLPLKGVEGHILRVRAVAKRLDIPLSIIDMRPLFSDTVINYFVDLYQHGRTPNPCVICNRRIKFGALMESMKAKGMDRMATGHYARIRRENDTQSFIMRGLDDKKDQSYFLCRLSAAQLNQMILPLGEFTKKKVYRMAADMGLAGVHGPESQDVCFLGGDSVAAFLQEQGIDDVPGDIVTRKGRVLGHHRGIWHYTIGQRHGLGLPDTTPWYVMELDAIDNRVIVCKDEELFTHSLMLREVCWTGKPPALPWDGLVQLRSRHRASPATVDQDSRGRWIVSFTERQRAVTPGQFAVFYTAETVLGSGVIDGRLPAADGDHCQ</sequence>
<dbReference type="CDD" id="cd01998">
    <property type="entry name" value="MnmA_TRMU-like"/>
    <property type="match status" value="1"/>
</dbReference>
<dbReference type="Gene3D" id="2.30.30.280">
    <property type="entry name" value="Adenine nucleotide alpha hydrolases-like domains"/>
    <property type="match status" value="1"/>
</dbReference>
<evidence type="ECO:0000256" key="2">
    <source>
        <dbReference type="ARBA" id="ARBA00022679"/>
    </source>
</evidence>
<dbReference type="Gene3D" id="2.40.30.10">
    <property type="entry name" value="Translation factors"/>
    <property type="match status" value="1"/>
</dbReference>
<gene>
    <name evidence="10" type="ORF">MNBD_DELTA04-1154</name>
</gene>
<keyword evidence="7" id="KW-1015">Disulfide bond</keyword>
<dbReference type="GO" id="GO:0103016">
    <property type="term" value="F:tRNA-uridine 2-sulfurtransferase activity"/>
    <property type="evidence" value="ECO:0007669"/>
    <property type="project" value="UniProtKB-EC"/>
</dbReference>
<proteinExistence type="inferred from homology"/>
<keyword evidence="2 10" id="KW-0808">Transferase</keyword>
<dbReference type="Gene3D" id="3.40.50.620">
    <property type="entry name" value="HUPs"/>
    <property type="match status" value="1"/>
</dbReference>
<evidence type="ECO:0000256" key="7">
    <source>
        <dbReference type="ARBA" id="ARBA00023157"/>
    </source>
</evidence>
<dbReference type="AlphaFoldDB" id="A0A3B0VCD9"/>
<dbReference type="EMBL" id="UOEY01000119">
    <property type="protein sequence ID" value="VAW41215.1"/>
    <property type="molecule type" value="Genomic_DNA"/>
</dbReference>
<feature type="domain" description="tRNA-specific 2-thiouridylase MnmA-like central" evidence="9">
    <location>
        <begin position="200"/>
        <end position="262"/>
    </location>
</feature>
<protein>
    <submittedName>
        <fullName evidence="10">tRNA-specific 2-thiouridylase MnmA</fullName>
        <ecNumber evidence="10">2.8.1.13</ecNumber>
    </submittedName>
</protein>
<reference evidence="10" key="1">
    <citation type="submission" date="2018-06" db="EMBL/GenBank/DDBJ databases">
        <authorList>
            <person name="Zhirakovskaya E."/>
        </authorList>
    </citation>
    <scope>NUCLEOTIDE SEQUENCE</scope>
</reference>
<dbReference type="InterPro" id="IPR023382">
    <property type="entry name" value="MnmA-like_central_sf"/>
</dbReference>
<dbReference type="Pfam" id="PF20259">
    <property type="entry name" value="tRNA_Me_trans_M"/>
    <property type="match status" value="1"/>
</dbReference>
<dbReference type="SUPFAM" id="SSF52402">
    <property type="entry name" value="Adenine nucleotide alpha hydrolases-like"/>
    <property type="match status" value="1"/>
</dbReference>
<evidence type="ECO:0000256" key="1">
    <source>
        <dbReference type="ARBA" id="ARBA00022555"/>
    </source>
</evidence>
<keyword evidence="3" id="KW-0819">tRNA processing</keyword>
<dbReference type="InterPro" id="IPR014729">
    <property type="entry name" value="Rossmann-like_a/b/a_fold"/>
</dbReference>
<dbReference type="Pfam" id="PF03054">
    <property type="entry name" value="tRNA_Me_trans"/>
    <property type="match status" value="1"/>
</dbReference>
<accession>A0A3B0VCD9</accession>
<dbReference type="HAMAP" id="MF_00144">
    <property type="entry name" value="tRNA_thiouridyl_MnmA"/>
    <property type="match status" value="1"/>
</dbReference>
<keyword evidence="5" id="KW-0067">ATP-binding</keyword>
<dbReference type="Pfam" id="PF20258">
    <property type="entry name" value="tRNA_Me_trans_C"/>
    <property type="match status" value="1"/>
</dbReference>
<keyword evidence="4" id="KW-0547">Nucleotide-binding</keyword>
<keyword evidence="1" id="KW-0820">tRNA-binding</keyword>
<keyword evidence="6" id="KW-0694">RNA-binding</keyword>
<dbReference type="GO" id="GO:0002143">
    <property type="term" value="P:tRNA wobble position uridine thiolation"/>
    <property type="evidence" value="ECO:0007669"/>
    <property type="project" value="TreeGrafter"/>
</dbReference>
<evidence type="ECO:0000259" key="8">
    <source>
        <dbReference type="Pfam" id="PF20258"/>
    </source>
</evidence>
<dbReference type="NCBIfam" id="NF001138">
    <property type="entry name" value="PRK00143.1"/>
    <property type="match status" value="1"/>
</dbReference>
<dbReference type="InterPro" id="IPR046885">
    <property type="entry name" value="MnmA-like_C"/>
</dbReference>
<evidence type="ECO:0000256" key="4">
    <source>
        <dbReference type="ARBA" id="ARBA00022741"/>
    </source>
</evidence>
<dbReference type="GO" id="GO:0000049">
    <property type="term" value="F:tRNA binding"/>
    <property type="evidence" value="ECO:0007669"/>
    <property type="project" value="UniProtKB-KW"/>
</dbReference>
<evidence type="ECO:0000313" key="10">
    <source>
        <dbReference type="EMBL" id="VAW41215.1"/>
    </source>
</evidence>
<dbReference type="GO" id="GO:0005524">
    <property type="term" value="F:ATP binding"/>
    <property type="evidence" value="ECO:0007669"/>
    <property type="project" value="UniProtKB-KW"/>
</dbReference>
<name>A0A3B0VCD9_9ZZZZ</name>
<dbReference type="InterPro" id="IPR004506">
    <property type="entry name" value="MnmA-like"/>
</dbReference>
<evidence type="ECO:0000259" key="9">
    <source>
        <dbReference type="Pfam" id="PF20259"/>
    </source>
</evidence>
<dbReference type="EC" id="2.8.1.13" evidence="10"/>
<organism evidence="10">
    <name type="scientific">hydrothermal vent metagenome</name>
    <dbReference type="NCBI Taxonomy" id="652676"/>
    <lineage>
        <taxon>unclassified sequences</taxon>
        <taxon>metagenomes</taxon>
        <taxon>ecological metagenomes</taxon>
    </lineage>
</organism>
<feature type="domain" description="tRNA-specific 2-thiouridylase MnmA-like C-terminal" evidence="8">
    <location>
        <begin position="269"/>
        <end position="343"/>
    </location>
</feature>
<dbReference type="NCBIfam" id="TIGR00420">
    <property type="entry name" value="trmU"/>
    <property type="match status" value="1"/>
</dbReference>
<dbReference type="InterPro" id="IPR046884">
    <property type="entry name" value="MnmA-like_central"/>
</dbReference>
<dbReference type="PANTHER" id="PTHR11933:SF5">
    <property type="entry name" value="MITOCHONDRIAL TRNA-SPECIFIC 2-THIOURIDYLASE 1"/>
    <property type="match status" value="1"/>
</dbReference>
<evidence type="ECO:0000256" key="5">
    <source>
        <dbReference type="ARBA" id="ARBA00022840"/>
    </source>
</evidence>
<dbReference type="FunFam" id="2.30.30.280:FF:000001">
    <property type="entry name" value="tRNA-specific 2-thiouridylase MnmA"/>
    <property type="match status" value="1"/>
</dbReference>